<dbReference type="GO" id="GO:0046677">
    <property type="term" value="P:response to antibiotic"/>
    <property type="evidence" value="ECO:0007669"/>
    <property type="project" value="UniProtKB-KW"/>
</dbReference>
<feature type="transmembrane region" description="Helical" evidence="10">
    <location>
        <begin position="276"/>
        <end position="297"/>
    </location>
</feature>
<evidence type="ECO:0000313" key="12">
    <source>
        <dbReference type="Proteomes" id="UP000198535"/>
    </source>
</evidence>
<keyword evidence="9" id="KW-0046">Antibiotic resistance</keyword>
<evidence type="ECO:0000256" key="8">
    <source>
        <dbReference type="ARBA" id="ARBA00023136"/>
    </source>
</evidence>
<comment type="subcellular location">
    <subcellularLocation>
        <location evidence="1">Cell membrane</location>
        <topology evidence="1">Multi-pass membrane protein</topology>
    </subcellularLocation>
</comment>
<protein>
    <recommendedName>
        <fullName evidence="3">Multidrug export protein MepA</fullName>
    </recommendedName>
</protein>
<feature type="transmembrane region" description="Helical" evidence="10">
    <location>
        <begin position="99"/>
        <end position="121"/>
    </location>
</feature>
<evidence type="ECO:0000256" key="9">
    <source>
        <dbReference type="ARBA" id="ARBA00023251"/>
    </source>
</evidence>
<gene>
    <name evidence="11" type="ORF">SAMN04488696_1685</name>
</gene>
<keyword evidence="8 10" id="KW-0472">Membrane</keyword>
<evidence type="ECO:0000256" key="7">
    <source>
        <dbReference type="ARBA" id="ARBA00022989"/>
    </source>
</evidence>
<feature type="transmembrane region" description="Helical" evidence="10">
    <location>
        <begin position="55"/>
        <end position="78"/>
    </location>
</feature>
<evidence type="ECO:0000313" key="11">
    <source>
        <dbReference type="EMBL" id="SFM57810.1"/>
    </source>
</evidence>
<dbReference type="InterPro" id="IPR002528">
    <property type="entry name" value="MATE_fam"/>
</dbReference>
<feature type="transmembrane region" description="Helical" evidence="10">
    <location>
        <begin position="396"/>
        <end position="415"/>
    </location>
</feature>
<dbReference type="STRING" id="487685.SAMN04488696_1685"/>
<feature type="transmembrane region" description="Helical" evidence="10">
    <location>
        <begin position="17"/>
        <end position="35"/>
    </location>
</feature>
<feature type="transmembrane region" description="Helical" evidence="10">
    <location>
        <begin position="363"/>
        <end position="384"/>
    </location>
</feature>
<evidence type="ECO:0000256" key="1">
    <source>
        <dbReference type="ARBA" id="ARBA00004651"/>
    </source>
</evidence>
<dbReference type="Pfam" id="PF01554">
    <property type="entry name" value="MatE"/>
    <property type="match status" value="2"/>
</dbReference>
<keyword evidence="12" id="KW-1185">Reference proteome</keyword>
<accession>A0A1I4S0L4</accession>
<dbReference type="GO" id="GO:0005886">
    <property type="term" value="C:plasma membrane"/>
    <property type="evidence" value="ECO:0007669"/>
    <property type="project" value="UniProtKB-SubCell"/>
</dbReference>
<feature type="transmembrane region" description="Helical" evidence="10">
    <location>
        <begin position="323"/>
        <end position="343"/>
    </location>
</feature>
<dbReference type="PANTHER" id="PTHR43823:SF3">
    <property type="entry name" value="MULTIDRUG EXPORT PROTEIN MEPA"/>
    <property type="match status" value="1"/>
</dbReference>
<dbReference type="NCBIfam" id="TIGR00797">
    <property type="entry name" value="matE"/>
    <property type="match status" value="1"/>
</dbReference>
<dbReference type="CDD" id="cd13143">
    <property type="entry name" value="MATE_MepA_like"/>
    <property type="match status" value="1"/>
</dbReference>
<keyword evidence="7 10" id="KW-1133">Transmembrane helix</keyword>
<dbReference type="InterPro" id="IPR045070">
    <property type="entry name" value="MATE_MepA-like"/>
</dbReference>
<evidence type="ECO:0000256" key="6">
    <source>
        <dbReference type="ARBA" id="ARBA00022692"/>
    </source>
</evidence>
<evidence type="ECO:0000256" key="2">
    <source>
        <dbReference type="ARBA" id="ARBA00008417"/>
    </source>
</evidence>
<keyword evidence="6 10" id="KW-0812">Transmembrane</keyword>
<dbReference type="AlphaFoldDB" id="A0A1I4S0L4"/>
<evidence type="ECO:0000256" key="10">
    <source>
        <dbReference type="SAM" id="Phobius"/>
    </source>
</evidence>
<feature type="transmembrane region" description="Helical" evidence="10">
    <location>
        <begin position="170"/>
        <end position="191"/>
    </location>
</feature>
<dbReference type="GO" id="GO:0042910">
    <property type="term" value="F:xenobiotic transmembrane transporter activity"/>
    <property type="evidence" value="ECO:0007669"/>
    <property type="project" value="InterPro"/>
</dbReference>
<keyword evidence="5" id="KW-1003">Cell membrane</keyword>
<dbReference type="InterPro" id="IPR051327">
    <property type="entry name" value="MATE_MepA_subfamily"/>
</dbReference>
<feature type="transmembrane region" description="Helical" evidence="10">
    <location>
        <begin position="197"/>
        <end position="219"/>
    </location>
</feature>
<evidence type="ECO:0000256" key="3">
    <source>
        <dbReference type="ARBA" id="ARBA00022106"/>
    </source>
</evidence>
<evidence type="ECO:0000256" key="4">
    <source>
        <dbReference type="ARBA" id="ARBA00022448"/>
    </source>
</evidence>
<feature type="transmembrane region" description="Helical" evidence="10">
    <location>
        <begin position="141"/>
        <end position="158"/>
    </location>
</feature>
<dbReference type="EMBL" id="FOUJ01000003">
    <property type="protein sequence ID" value="SFM57810.1"/>
    <property type="molecule type" value="Genomic_DNA"/>
</dbReference>
<evidence type="ECO:0000256" key="5">
    <source>
        <dbReference type="ARBA" id="ARBA00022475"/>
    </source>
</evidence>
<dbReference type="PIRSF" id="PIRSF006603">
    <property type="entry name" value="DinF"/>
    <property type="match status" value="1"/>
</dbReference>
<name>A0A1I4S0L4_9EURY</name>
<proteinExistence type="inferred from homology"/>
<dbReference type="PANTHER" id="PTHR43823">
    <property type="entry name" value="SPORULATION PROTEIN YKVU"/>
    <property type="match status" value="1"/>
</dbReference>
<feature type="transmembrane region" description="Helical" evidence="10">
    <location>
        <begin position="239"/>
        <end position="264"/>
    </location>
</feature>
<organism evidence="11 12">
    <name type="scientific">Methanolobus profundi</name>
    <dbReference type="NCBI Taxonomy" id="487685"/>
    <lineage>
        <taxon>Archaea</taxon>
        <taxon>Methanobacteriati</taxon>
        <taxon>Methanobacteriota</taxon>
        <taxon>Stenosarchaea group</taxon>
        <taxon>Methanomicrobia</taxon>
        <taxon>Methanosarcinales</taxon>
        <taxon>Methanosarcinaceae</taxon>
        <taxon>Methanolobus</taxon>
    </lineage>
</organism>
<dbReference type="Proteomes" id="UP000198535">
    <property type="component" value="Unassembled WGS sequence"/>
</dbReference>
<dbReference type="InterPro" id="IPR048279">
    <property type="entry name" value="MdtK-like"/>
</dbReference>
<reference evidence="12" key="1">
    <citation type="submission" date="2016-10" db="EMBL/GenBank/DDBJ databases">
        <authorList>
            <person name="Varghese N."/>
            <person name="Submissions S."/>
        </authorList>
    </citation>
    <scope>NUCLEOTIDE SEQUENCE [LARGE SCALE GENOMIC DNA]</scope>
    <source>
        <strain evidence="12">Mob M</strain>
    </source>
</reference>
<comment type="similarity">
    <text evidence="2">Belongs to the multi antimicrobial extrusion (MATE) (TC 2.A.66.1) family. MepA subfamily.</text>
</comment>
<sequence>MINERYEMLASEDIKKLIFKMSSPAIVGLLVQAFYNLVDTIFVGRGLGADSALGIAGISVAFPVQMLMMGIAMGVGIGGASIISRSLGMNDHHKAERTLGNMVTLVVISSIIFTILGLVFIDPILKVFGASESILPFAREYTKYILMGTIFFAFSAALSNTIRAEGHAKYAMFIMLFSSIVNIILDPLFIFEFNMGIMGAAVATVISQVIGCVMVVHYYSSNISMLSFKPQYMMPDLALSYETLSIGMSEFIFNSVESLVFILLNQSLLVYGGDMAIAVFGIIIKVFMLTLMPIIGIKHGIQPIIGFNYGASNFERVRETVSISNYIVFGMCTLSVIAVFLIPEQIFRVFSSDAGLIDMGVPAIKISFLMMPFIGSQVVAMALLQSLGKSKGSLMITLSRQIFFLPPLVFILPLFMGLTGIWVSFPISDFLGFVVAVILMKKEVNKLVVPTTQE</sequence>
<dbReference type="GO" id="GO:0015297">
    <property type="term" value="F:antiporter activity"/>
    <property type="evidence" value="ECO:0007669"/>
    <property type="project" value="InterPro"/>
</dbReference>
<keyword evidence="4" id="KW-0813">Transport</keyword>
<dbReference type="RefSeq" id="WP_091935984.1">
    <property type="nucleotide sequence ID" value="NZ_FOUJ01000003.1"/>
</dbReference>
<dbReference type="OrthoDB" id="214119at2157"/>